<dbReference type="GO" id="GO:0005868">
    <property type="term" value="C:cytoplasmic dynein complex"/>
    <property type="evidence" value="ECO:0007669"/>
    <property type="project" value="InterPro"/>
</dbReference>
<dbReference type="InterPro" id="IPR042505">
    <property type="entry name" value="DYNC2I1"/>
</dbReference>
<dbReference type="GO" id="GO:0005929">
    <property type="term" value="C:cilium"/>
    <property type="evidence" value="ECO:0007669"/>
    <property type="project" value="GOC"/>
</dbReference>
<evidence type="ECO:0000313" key="2">
    <source>
        <dbReference type="EMBL" id="KAK2558781.1"/>
    </source>
</evidence>
<feature type="compositionally biased region" description="Basic and acidic residues" evidence="1">
    <location>
        <begin position="300"/>
        <end position="316"/>
    </location>
</feature>
<dbReference type="Proteomes" id="UP001249851">
    <property type="component" value="Unassembled WGS sequence"/>
</dbReference>
<dbReference type="PANTHER" id="PTHR16022:SF0">
    <property type="entry name" value="CYTOPLASMIC DYNEIN 2 INTERMEDIATE CHAIN 1"/>
    <property type="match status" value="1"/>
</dbReference>
<keyword evidence="3" id="KW-1185">Reference proteome</keyword>
<gene>
    <name evidence="2" type="ORF">P5673_018992</name>
</gene>
<reference evidence="2" key="1">
    <citation type="journal article" date="2023" name="G3 (Bethesda)">
        <title>Whole genome assembly and annotation of the endangered Caribbean coral Acropora cervicornis.</title>
        <authorList>
            <person name="Selwyn J.D."/>
            <person name="Vollmer S.V."/>
        </authorList>
    </citation>
    <scope>NUCLEOTIDE SEQUENCE</scope>
    <source>
        <strain evidence="2">K2</strain>
    </source>
</reference>
<dbReference type="EMBL" id="JARQWQ010000043">
    <property type="protein sequence ID" value="KAK2558781.1"/>
    <property type="molecule type" value="Genomic_DNA"/>
</dbReference>
<dbReference type="GO" id="GO:0042073">
    <property type="term" value="P:intraciliary transport"/>
    <property type="evidence" value="ECO:0007669"/>
    <property type="project" value="InterPro"/>
</dbReference>
<feature type="region of interest" description="Disordered" evidence="1">
    <location>
        <begin position="397"/>
        <end position="525"/>
    </location>
</feature>
<dbReference type="PANTHER" id="PTHR16022">
    <property type="entry name" value="WD REPEAT DOMAIN 60"/>
    <property type="match status" value="1"/>
</dbReference>
<dbReference type="SMART" id="SM00320">
    <property type="entry name" value="WD40"/>
    <property type="match status" value="3"/>
</dbReference>
<accession>A0AAD9V2I5</accession>
<name>A0AAD9V2I5_ACRCE</name>
<dbReference type="GO" id="GO:0045504">
    <property type="term" value="F:dynein heavy chain binding"/>
    <property type="evidence" value="ECO:0007669"/>
    <property type="project" value="InterPro"/>
</dbReference>
<comment type="caution">
    <text evidence="2">The sequence shown here is derived from an EMBL/GenBank/DDBJ whole genome shotgun (WGS) entry which is preliminary data.</text>
</comment>
<evidence type="ECO:0000256" key="1">
    <source>
        <dbReference type="SAM" id="MobiDB-lite"/>
    </source>
</evidence>
<reference evidence="2" key="2">
    <citation type="journal article" date="2023" name="Science">
        <title>Genomic signatures of disease resistance in endangered staghorn corals.</title>
        <authorList>
            <person name="Vollmer S.V."/>
            <person name="Selwyn J.D."/>
            <person name="Despard B.A."/>
            <person name="Roesel C.L."/>
        </authorList>
    </citation>
    <scope>NUCLEOTIDE SEQUENCE</scope>
    <source>
        <strain evidence="2">K2</strain>
    </source>
</reference>
<feature type="compositionally biased region" description="Basic and acidic residues" evidence="1">
    <location>
        <begin position="68"/>
        <end position="292"/>
    </location>
</feature>
<dbReference type="SUPFAM" id="SSF50978">
    <property type="entry name" value="WD40 repeat-like"/>
    <property type="match status" value="1"/>
</dbReference>
<feature type="compositionally biased region" description="Basic and acidic residues" evidence="1">
    <location>
        <begin position="499"/>
        <end position="517"/>
    </location>
</feature>
<feature type="compositionally biased region" description="Acidic residues" evidence="1">
    <location>
        <begin position="428"/>
        <end position="472"/>
    </location>
</feature>
<protein>
    <submittedName>
        <fullName evidence="2">Cytoplasmic dynein 2 intermediate chain 1</fullName>
    </submittedName>
</protein>
<dbReference type="Gene3D" id="2.130.10.10">
    <property type="entry name" value="YVTN repeat-like/Quinoprotein amine dehydrogenase"/>
    <property type="match status" value="2"/>
</dbReference>
<organism evidence="2 3">
    <name type="scientific">Acropora cervicornis</name>
    <name type="common">Staghorn coral</name>
    <dbReference type="NCBI Taxonomy" id="6130"/>
    <lineage>
        <taxon>Eukaryota</taxon>
        <taxon>Metazoa</taxon>
        <taxon>Cnidaria</taxon>
        <taxon>Anthozoa</taxon>
        <taxon>Hexacorallia</taxon>
        <taxon>Scleractinia</taxon>
        <taxon>Astrocoeniina</taxon>
        <taxon>Acroporidae</taxon>
        <taxon>Acropora</taxon>
    </lineage>
</organism>
<evidence type="ECO:0000313" key="3">
    <source>
        <dbReference type="Proteomes" id="UP001249851"/>
    </source>
</evidence>
<dbReference type="GO" id="GO:0045503">
    <property type="term" value="F:dynein light chain binding"/>
    <property type="evidence" value="ECO:0007669"/>
    <property type="project" value="InterPro"/>
</dbReference>
<sequence>MPSSKDRREDTWKESDLKKALKPDDKKNSRDDGQKSKERSSRKSEDKRERREGDDGIKRRRHLDLGNGEEHLDGRRTQKDHGVERERDRDRDRDRDRERDKDRERERGRRKREENKDKERTKEREIRKEKDSERSKDTRSTLERPKERERSKDGLKERESGNMGRDKDRRRDGDIDSEKQKHKLYSSEKTEGTKERERSKEKHRDRDRSQERLGDQDRSKEQRKEKRENREERKDREFERSRDKEHSRERRKQQEDRDRKYRDKDRDKEVEKERRREREENKEHRKERDRDNLALQNEYADDRRKSERHDKDLDKRSKREFLMCRSEFCSPGLAFFKRAQDKGGIMRKKMTEDVGEKVLARKYDENEKEGKIKRREKELMASLKKEEEFRKEHLKITKSHTLEEADVVDEDVEQNKKAPLQRMPSEGTAEEVHEEEDDGYNYEEDDFEDYDEDFEDDDGDDDDDDGGEDYETSLDVQDNSGLQELLQALSAENEGARASSREEQTDDQRETTKEKRQSRSTTHGRINFVAAKQKQISDKVASRTKKRGQELMRLIDLDVAVFDIFDLPPLNEYELYIKNFGRSDTKQAYVQCNEDNVEKEVQTEEIETITKWTQNPANDAAGFGDDEDDSQEDFSSLTEKANIDSIRLASFLQRATQTCLILLEECVSKQTNTLFKENREMTCSDGFLQLSTKHSYLEGRTVQYVYVSPVQSHFLLIAYAPVSDKNKANSKTPDMVQDKGLVCVWNTNDPFNPEKLLICESTPRCCCLSPSKATLAFAGLEDGSIVAWDLREPLSTHYMNKVCDGDNEVIFRPPTFSTAGVLKKDESHLSPVVSLLPLVMPGDSVRASIASNMMSDDMLGLSFQLASLEENASVYLWVVVELDRTNSAGSESDLGLSPGGKIKLIKSSSIAVQSPFRNFPNRSCLQALILRFLPHDPNHVYVGTDGGYVVHCDRHGGRASPKAHRPVIDTIERITAIDLSPWQLPCMLLGSETGNLWLFNLKNEFPLLSWPSSTSGSAILSVRWSHSRPSVFFVLDSQSNLHVWDLLKSDQGPITVENFKHSRVTCFELSSDYSSSGIGIPGRNAELILVYESGAVEIHRISSVFSKASGDDMDRFASYLEGVV</sequence>
<feature type="region of interest" description="Disordered" evidence="1">
    <location>
        <begin position="615"/>
        <end position="636"/>
    </location>
</feature>
<dbReference type="InterPro" id="IPR015943">
    <property type="entry name" value="WD40/YVTN_repeat-like_dom_sf"/>
</dbReference>
<dbReference type="InterPro" id="IPR001680">
    <property type="entry name" value="WD40_rpt"/>
</dbReference>
<dbReference type="InterPro" id="IPR036322">
    <property type="entry name" value="WD40_repeat_dom_sf"/>
</dbReference>
<proteinExistence type="predicted"/>
<feature type="compositionally biased region" description="Basic and acidic residues" evidence="1">
    <location>
        <begin position="1"/>
        <end position="57"/>
    </location>
</feature>
<dbReference type="AlphaFoldDB" id="A0AAD9V2I5"/>
<feature type="region of interest" description="Disordered" evidence="1">
    <location>
        <begin position="1"/>
        <end position="316"/>
    </location>
</feature>